<proteinExistence type="predicted"/>
<accession>A0ABR5ML95</accession>
<dbReference type="RefSeq" id="WP_060667987.1">
    <property type="nucleotide sequence ID" value="NZ_JANKBL010000009.1"/>
</dbReference>
<keyword evidence="1" id="KW-1133">Transmembrane helix</keyword>
<evidence type="ECO:0000256" key="1">
    <source>
        <dbReference type="SAM" id="Phobius"/>
    </source>
</evidence>
<sequence>MLLLIAGIVLVLLFLIVFLIWFLRIYITIHYSYEGKEQLFHISLSLAKIKLINKDFPLEDLDKLPITKDSMLEDPKIDSILKTIRKGLEVVQSILHNTTLHQLNWTTNIGTGEASTTGVMSGVLWSIKGTIMGYFAEKLILMCNPDIQVLPKFQQEFFETNLNCMVSIRIGKAIQGIIKLTRIYKSKY</sequence>
<evidence type="ECO:0000313" key="3">
    <source>
        <dbReference type="Proteomes" id="UP000037854"/>
    </source>
</evidence>
<comment type="caution">
    <text evidence="2">The sequence shown here is derived from an EMBL/GenBank/DDBJ whole genome shotgun (WGS) entry which is preliminary data.</text>
</comment>
<dbReference type="InterPro" id="IPR021338">
    <property type="entry name" value="DUF2953"/>
</dbReference>
<reference evidence="2 3" key="1">
    <citation type="submission" date="2015-07" db="EMBL/GenBank/DDBJ databases">
        <title>High-quality draft genome sequence of Oceanobacillus caeni HM6, a bacillus isolated from a human feces.</title>
        <authorList>
            <person name="Kumar J."/>
            <person name="Verma M.K."/>
            <person name="Pandey R."/>
            <person name="Bhambi M."/>
            <person name="Chauhan N."/>
        </authorList>
    </citation>
    <scope>NUCLEOTIDE SEQUENCE [LARGE SCALE GENOMIC DNA]</scope>
    <source>
        <strain evidence="2 3">HM6</strain>
    </source>
</reference>
<protein>
    <recommendedName>
        <fullName evidence="4">DUF2953 domain-containing protein</fullName>
    </recommendedName>
</protein>
<keyword evidence="3" id="KW-1185">Reference proteome</keyword>
<organism evidence="2 3">
    <name type="scientific">Oceanobacillus caeni</name>
    <dbReference type="NCBI Taxonomy" id="405946"/>
    <lineage>
        <taxon>Bacteria</taxon>
        <taxon>Bacillati</taxon>
        <taxon>Bacillota</taxon>
        <taxon>Bacilli</taxon>
        <taxon>Bacillales</taxon>
        <taxon>Bacillaceae</taxon>
        <taxon>Oceanobacillus</taxon>
    </lineage>
</organism>
<dbReference type="EMBL" id="LGTK01000011">
    <property type="protein sequence ID" value="KPH76758.1"/>
    <property type="molecule type" value="Genomic_DNA"/>
</dbReference>
<feature type="transmembrane region" description="Helical" evidence="1">
    <location>
        <begin position="6"/>
        <end position="27"/>
    </location>
</feature>
<evidence type="ECO:0000313" key="2">
    <source>
        <dbReference type="EMBL" id="KPH76758.1"/>
    </source>
</evidence>
<keyword evidence="1" id="KW-0812">Transmembrane</keyword>
<keyword evidence="1" id="KW-0472">Membrane</keyword>
<name>A0ABR5ML95_9BACI</name>
<evidence type="ECO:0008006" key="4">
    <source>
        <dbReference type="Google" id="ProtNLM"/>
    </source>
</evidence>
<dbReference type="Proteomes" id="UP000037854">
    <property type="component" value="Unassembled WGS sequence"/>
</dbReference>
<dbReference type="Pfam" id="PF11167">
    <property type="entry name" value="DUF2953"/>
    <property type="match status" value="1"/>
</dbReference>
<gene>
    <name evidence="2" type="ORF">AFL42_04930</name>
</gene>